<name>A0A5J5HST1_9BACI</name>
<dbReference type="RefSeq" id="WP_150440331.1">
    <property type="nucleotide sequence ID" value="NZ_VYKL01000018.1"/>
</dbReference>
<gene>
    <name evidence="1" type="ORF">F4V44_12400</name>
</gene>
<evidence type="ECO:0000313" key="1">
    <source>
        <dbReference type="EMBL" id="KAA9023931.1"/>
    </source>
</evidence>
<keyword evidence="2" id="KW-1185">Reference proteome</keyword>
<sequence>MDYDVLKTIAIDITYSIFEGEKLAILYITNDSDSLSYIVAVPTIHLVKQIWDGNEESGYDSLLQSEIGINHPAQKEKLVEIIKQAIESFD</sequence>
<accession>A0A5J5HST1</accession>
<protein>
    <submittedName>
        <fullName evidence="1">Uncharacterized protein</fullName>
    </submittedName>
</protein>
<comment type="caution">
    <text evidence="1">The sequence shown here is derived from an EMBL/GenBank/DDBJ whole genome shotgun (WGS) entry which is preliminary data.</text>
</comment>
<proteinExistence type="predicted"/>
<dbReference type="Proteomes" id="UP000326671">
    <property type="component" value="Unassembled WGS sequence"/>
</dbReference>
<dbReference type="EMBL" id="VYKL01000018">
    <property type="protein sequence ID" value="KAA9023931.1"/>
    <property type="molecule type" value="Genomic_DNA"/>
</dbReference>
<reference evidence="1 2" key="1">
    <citation type="submission" date="2019-09" db="EMBL/GenBank/DDBJ databases">
        <title>Whole genome sequences of isolates from the Mars Exploration Rovers.</title>
        <authorList>
            <person name="Seuylemezian A."/>
            <person name="Vaishampayan P."/>
        </authorList>
    </citation>
    <scope>NUCLEOTIDE SEQUENCE [LARGE SCALE GENOMIC DNA]</scope>
    <source>
        <strain evidence="1 2">MER_TA_151</strain>
    </source>
</reference>
<organism evidence="1 2">
    <name type="scientific">Niallia endozanthoxylica</name>
    <dbReference type="NCBI Taxonomy" id="2036016"/>
    <lineage>
        <taxon>Bacteria</taxon>
        <taxon>Bacillati</taxon>
        <taxon>Bacillota</taxon>
        <taxon>Bacilli</taxon>
        <taxon>Bacillales</taxon>
        <taxon>Bacillaceae</taxon>
        <taxon>Niallia</taxon>
    </lineage>
</organism>
<evidence type="ECO:0000313" key="2">
    <source>
        <dbReference type="Proteomes" id="UP000326671"/>
    </source>
</evidence>
<dbReference type="AlphaFoldDB" id="A0A5J5HST1"/>